<proteinExistence type="predicted"/>
<keyword evidence="3" id="KW-1185">Reference proteome</keyword>
<sequence>MEEEDNESVFSNSSAEGDAFRERLEGRDWTYIQRKYQTGHYLCKSCGFLASLIRLDAPLDLIQRVCHDNRFGYKLLNDDYVRMDGVEETLNLTALTIASIFSCDETFWFITAQTREHAESYEKLNPDNVRRKGPAQVFSDIGLIPLPRLRQICEAFPTRCRFIAEGWDSDDKRTPEVDGLVDYLLTRKNEVVQDDAVNSMEKYICTLNCKLTILTEEEKSRMVTYDNQGHLLVLHTLFQLFLSEPFCGDNSRLIKRKQEFIQQSLPTLQFLQDNADRMPQGCAIDGLVANGDSLLHIFLRNVSYRRLPLEEGRIWYCSFTFNLPEREALREFTQWLVNFHPESITVRDSSGCLPIHIAAREGIPVEDILLQASPEGLRENKAGFYPFQLAALSLQGSMHQRENEHLLAFGDDDDTVDVGEWRRQRAVERTFRFLLADPTVLDLSLTPPTESPTQQISGGEDQEDDAVDLDNLKGGGQETEEDEEYFTADEGEE</sequence>
<protein>
    <submittedName>
        <fullName evidence="2">Uncharacterized protein</fullName>
    </submittedName>
</protein>
<dbReference type="AlphaFoldDB" id="A0A9N8F1H6"/>
<comment type="caution">
    <text evidence="2">The sequence shown here is derived from an EMBL/GenBank/DDBJ whole genome shotgun (WGS) entry which is preliminary data.</text>
</comment>
<evidence type="ECO:0000313" key="3">
    <source>
        <dbReference type="Proteomes" id="UP001153069"/>
    </source>
</evidence>
<dbReference type="Proteomes" id="UP001153069">
    <property type="component" value="Unassembled WGS sequence"/>
</dbReference>
<feature type="compositionally biased region" description="Polar residues" evidence="1">
    <location>
        <begin position="446"/>
        <end position="457"/>
    </location>
</feature>
<accession>A0A9N8F1H6</accession>
<organism evidence="2 3">
    <name type="scientific">Seminavis robusta</name>
    <dbReference type="NCBI Taxonomy" id="568900"/>
    <lineage>
        <taxon>Eukaryota</taxon>
        <taxon>Sar</taxon>
        <taxon>Stramenopiles</taxon>
        <taxon>Ochrophyta</taxon>
        <taxon>Bacillariophyta</taxon>
        <taxon>Bacillariophyceae</taxon>
        <taxon>Bacillariophycidae</taxon>
        <taxon>Naviculales</taxon>
        <taxon>Naviculaceae</taxon>
        <taxon>Seminavis</taxon>
    </lineage>
</organism>
<feature type="region of interest" description="Disordered" evidence="1">
    <location>
        <begin position="443"/>
        <end position="493"/>
    </location>
</feature>
<dbReference type="EMBL" id="CAICTM010002796">
    <property type="protein sequence ID" value="CAB9530235.1"/>
    <property type="molecule type" value="Genomic_DNA"/>
</dbReference>
<feature type="compositionally biased region" description="Acidic residues" evidence="1">
    <location>
        <begin position="478"/>
        <end position="493"/>
    </location>
</feature>
<evidence type="ECO:0000256" key="1">
    <source>
        <dbReference type="SAM" id="MobiDB-lite"/>
    </source>
</evidence>
<gene>
    <name evidence="2" type="ORF">SEMRO_2798_G337340.1</name>
</gene>
<name>A0A9N8F1H6_9STRA</name>
<evidence type="ECO:0000313" key="2">
    <source>
        <dbReference type="EMBL" id="CAB9530235.1"/>
    </source>
</evidence>
<reference evidence="2" key="1">
    <citation type="submission" date="2020-06" db="EMBL/GenBank/DDBJ databases">
        <authorList>
            <consortium name="Plant Systems Biology data submission"/>
        </authorList>
    </citation>
    <scope>NUCLEOTIDE SEQUENCE</scope>
    <source>
        <strain evidence="2">D6</strain>
    </source>
</reference>